<evidence type="ECO:0000313" key="11">
    <source>
        <dbReference type="EMBL" id="CAG8476890.1"/>
    </source>
</evidence>
<feature type="binding site" evidence="10">
    <location>
        <position position="26"/>
    </location>
    <ligand>
        <name>ATP</name>
        <dbReference type="ChEBI" id="CHEBI:30616"/>
    </ligand>
</feature>
<feature type="binding site" evidence="10">
    <location>
        <position position="117"/>
    </location>
    <ligand>
        <name>ATP</name>
        <dbReference type="ChEBI" id="CHEBI:30616"/>
    </ligand>
</feature>
<dbReference type="PANTHER" id="PTHR12595:SF0">
    <property type="entry name" value="ADENYLATE KINASE ISOENZYME 6"/>
    <property type="match status" value="1"/>
</dbReference>
<comment type="catalytic activity">
    <reaction evidence="10">
        <text>ATP + H2O = ADP + phosphate + H(+)</text>
        <dbReference type="Rhea" id="RHEA:13065"/>
        <dbReference type="ChEBI" id="CHEBI:15377"/>
        <dbReference type="ChEBI" id="CHEBI:15378"/>
        <dbReference type="ChEBI" id="CHEBI:30616"/>
        <dbReference type="ChEBI" id="CHEBI:43474"/>
        <dbReference type="ChEBI" id="CHEBI:456216"/>
    </reaction>
</comment>
<comment type="subunit">
    <text evidence="10">Interacts with small ribosomal subunit protein uS11. Not a structural component of 43S pre-ribosomes, but transiently interacts with them by binding to uS11.</text>
</comment>
<dbReference type="GO" id="GO:0006364">
    <property type="term" value="P:rRNA processing"/>
    <property type="evidence" value="ECO:0007669"/>
    <property type="project" value="UniProtKB-KW"/>
</dbReference>
<reference evidence="11" key="1">
    <citation type="submission" date="2021-06" db="EMBL/GenBank/DDBJ databases">
        <authorList>
            <person name="Kallberg Y."/>
            <person name="Tangrot J."/>
            <person name="Rosling A."/>
        </authorList>
    </citation>
    <scope>NUCLEOTIDE SEQUENCE</scope>
    <source>
        <strain evidence="11">CL551</strain>
    </source>
</reference>
<evidence type="ECO:0000256" key="3">
    <source>
        <dbReference type="ARBA" id="ARBA00022517"/>
    </source>
</evidence>
<feature type="binding site" evidence="10">
    <location>
        <position position="21"/>
    </location>
    <ligand>
        <name>ATP</name>
        <dbReference type="ChEBI" id="CHEBI:30616"/>
    </ligand>
</feature>
<dbReference type="EC" id="2.7.4.3" evidence="10"/>
<dbReference type="GO" id="GO:0016887">
    <property type="term" value="F:ATP hydrolysis activity"/>
    <property type="evidence" value="ECO:0007669"/>
    <property type="project" value="UniProtKB-UniRule"/>
</dbReference>
<organism evidence="11 12">
    <name type="scientific">Acaulospora morrowiae</name>
    <dbReference type="NCBI Taxonomy" id="94023"/>
    <lineage>
        <taxon>Eukaryota</taxon>
        <taxon>Fungi</taxon>
        <taxon>Fungi incertae sedis</taxon>
        <taxon>Mucoromycota</taxon>
        <taxon>Glomeromycotina</taxon>
        <taxon>Glomeromycetes</taxon>
        <taxon>Diversisporales</taxon>
        <taxon>Acaulosporaceae</taxon>
        <taxon>Acaulospora</taxon>
    </lineage>
</organism>
<keyword evidence="4 10" id="KW-0698">rRNA processing</keyword>
<evidence type="ECO:0000256" key="1">
    <source>
        <dbReference type="ARBA" id="ARBA00000582"/>
    </source>
</evidence>
<evidence type="ECO:0000256" key="5">
    <source>
        <dbReference type="ARBA" id="ARBA00022679"/>
    </source>
</evidence>
<feature type="region of interest" description="LID" evidence="10">
    <location>
        <begin position="116"/>
        <end position="126"/>
    </location>
</feature>
<gene>
    <name evidence="11" type="ORF">AMORRO_LOCUS2116</name>
</gene>
<keyword evidence="5 10" id="KW-0808">Transferase</keyword>
<comment type="similarity">
    <text evidence="10">Belongs to the adenylate kinase family. AK6 subfamily.</text>
</comment>
<keyword evidence="6 10" id="KW-0547">Nucleotide-binding</keyword>
<dbReference type="FunFam" id="3.40.50.300:FF:000372">
    <property type="entry name" value="Adenylate kinase isoenzyme 6 homolog"/>
    <property type="match status" value="1"/>
</dbReference>
<comment type="catalytic activity">
    <reaction evidence="1 10">
        <text>AMP + ATP = 2 ADP</text>
        <dbReference type="Rhea" id="RHEA:12973"/>
        <dbReference type="ChEBI" id="CHEBI:30616"/>
        <dbReference type="ChEBI" id="CHEBI:456215"/>
        <dbReference type="ChEBI" id="CHEBI:456216"/>
        <dbReference type="EC" id="2.7.4.3"/>
    </reaction>
</comment>
<dbReference type="GO" id="GO:0005524">
    <property type="term" value="F:ATP binding"/>
    <property type="evidence" value="ECO:0007669"/>
    <property type="project" value="UniProtKB-KW"/>
</dbReference>
<dbReference type="InterPro" id="IPR027417">
    <property type="entry name" value="P-loop_NTPase"/>
</dbReference>
<comment type="caution">
    <text evidence="11">The sequence shown here is derived from an EMBL/GenBank/DDBJ whole genome shotgun (WGS) entry which is preliminary data.</text>
</comment>
<evidence type="ECO:0000256" key="7">
    <source>
        <dbReference type="ARBA" id="ARBA00022777"/>
    </source>
</evidence>
<dbReference type="GO" id="GO:0004017">
    <property type="term" value="F:AMP kinase activity"/>
    <property type="evidence" value="ECO:0007669"/>
    <property type="project" value="UniProtKB-UniRule"/>
</dbReference>
<dbReference type="Pfam" id="PF13238">
    <property type="entry name" value="AAA_18"/>
    <property type="match status" value="1"/>
</dbReference>
<evidence type="ECO:0000256" key="10">
    <source>
        <dbReference type="HAMAP-Rule" id="MF_03173"/>
    </source>
</evidence>
<accession>A0A9N8WB26</accession>
<dbReference type="GO" id="GO:0042274">
    <property type="term" value="P:ribosomal small subunit biogenesis"/>
    <property type="evidence" value="ECO:0007669"/>
    <property type="project" value="UniProtKB-UniRule"/>
</dbReference>
<feature type="binding site" evidence="10">
    <location>
        <position position="23"/>
    </location>
    <ligand>
        <name>ATP</name>
        <dbReference type="ChEBI" id="CHEBI:30616"/>
    </ligand>
</feature>
<evidence type="ECO:0000256" key="6">
    <source>
        <dbReference type="ARBA" id="ARBA00022741"/>
    </source>
</evidence>
<dbReference type="GO" id="GO:0005634">
    <property type="term" value="C:nucleus"/>
    <property type="evidence" value="ECO:0007669"/>
    <property type="project" value="UniProtKB-SubCell"/>
</dbReference>
<evidence type="ECO:0000313" key="12">
    <source>
        <dbReference type="Proteomes" id="UP000789342"/>
    </source>
</evidence>
<protein>
    <recommendedName>
        <fullName evidence="10">Adenylate kinase isoenzyme 6 homolog</fullName>
        <shortName evidence="10">AK6</shortName>
        <ecNumber evidence="10">2.7.4.3</ecNumber>
    </recommendedName>
    <alternativeName>
        <fullName evidence="10">Dual activity adenylate kinase/ATPase</fullName>
        <shortName evidence="10">AK/ATPase</shortName>
    </alternativeName>
</protein>
<proteinExistence type="inferred from homology"/>
<dbReference type="PANTHER" id="PTHR12595">
    <property type="entry name" value="POS9-ACTIVATING FACTOR FAP7-RELATED"/>
    <property type="match status" value="1"/>
</dbReference>
<keyword evidence="12" id="KW-1185">Reference proteome</keyword>
<comment type="function">
    <text evidence="10">Broad-specificity nucleoside monophosphate (NMP) kinase that catalyzes the reversible transfer of the terminal phosphate group between nucleoside triphosphates and monophosphates. Has also ATPase activity. Involved in the late cytoplasmic maturation steps of the 40S ribosomal particles, specifically 18S rRNA maturation. While NMP activity is not required for ribosome maturation, ATPase activity is. Associates transiently with small ribosomal subunit protein uS11. ATP hydrolysis breaks the interaction with uS11. May temporarily remove uS11 from the ribosome to enable a conformational change of the ribosomal RNA that is needed for the final maturation step of the small ribosomal subunit. Its NMP activity may have a role in nuclear energy homeostasis.</text>
</comment>
<evidence type="ECO:0000256" key="2">
    <source>
        <dbReference type="ARBA" id="ARBA00022490"/>
    </source>
</evidence>
<dbReference type="OrthoDB" id="10251185at2759"/>
<comment type="caution">
    <text evidence="10">Lacks conserved residue(s) required for the propagation of feature annotation.</text>
</comment>
<dbReference type="GO" id="GO:0005737">
    <property type="term" value="C:cytoplasm"/>
    <property type="evidence" value="ECO:0007669"/>
    <property type="project" value="UniProtKB-SubCell"/>
</dbReference>
<name>A0A9N8WB26_9GLOM</name>
<dbReference type="AlphaFoldDB" id="A0A9N8WB26"/>
<keyword evidence="2 10" id="KW-0963">Cytoplasm</keyword>
<dbReference type="SUPFAM" id="SSF52540">
    <property type="entry name" value="P-loop containing nucleoside triphosphate hydrolases"/>
    <property type="match status" value="1"/>
</dbReference>
<dbReference type="EMBL" id="CAJVPV010000866">
    <property type="protein sequence ID" value="CAG8476890.1"/>
    <property type="molecule type" value="Genomic_DNA"/>
</dbReference>
<dbReference type="Proteomes" id="UP000789342">
    <property type="component" value="Unassembled WGS sequence"/>
</dbReference>
<keyword evidence="3 10" id="KW-0690">Ribosome biogenesis</keyword>
<dbReference type="Gene3D" id="3.40.50.300">
    <property type="entry name" value="P-loop containing nucleotide triphosphate hydrolases"/>
    <property type="match status" value="1"/>
</dbReference>
<evidence type="ECO:0000256" key="4">
    <source>
        <dbReference type="ARBA" id="ARBA00022552"/>
    </source>
</evidence>
<evidence type="ECO:0000256" key="8">
    <source>
        <dbReference type="ARBA" id="ARBA00022840"/>
    </source>
</evidence>
<feature type="binding site" evidence="10">
    <location>
        <position position="24"/>
    </location>
    <ligand>
        <name>ATP</name>
        <dbReference type="ChEBI" id="CHEBI:30616"/>
    </ligand>
</feature>
<comment type="subcellular location">
    <subcellularLocation>
        <location evidence="10">Cytoplasm</location>
    </subcellularLocation>
    <subcellularLocation>
        <location evidence="10">Nucleus</location>
    </subcellularLocation>
</comment>
<dbReference type="InterPro" id="IPR020618">
    <property type="entry name" value="Adenyl_kinase_AK6"/>
</dbReference>
<feature type="binding site" evidence="10">
    <location>
        <position position="25"/>
    </location>
    <ligand>
        <name>ATP</name>
        <dbReference type="ChEBI" id="CHEBI:30616"/>
    </ligand>
</feature>
<evidence type="ECO:0000256" key="9">
    <source>
        <dbReference type="ARBA" id="ARBA00023242"/>
    </source>
</evidence>
<sequence>MSDSEIEERINPNILITGTPGTGKTTLSRLVAESTDLAYINVGDLVKERGLHQGFDQEFQSYILDDDKVVDELEDALSKGGNIVDFHSCEVFPERWFDLVLVLRTDNTLLYDRLENRGYSQKKITENIDCEIFQVILEEAKESYPLEIVVELPSNSWQDMESNASRIREWVKNWKERKNGR</sequence>
<feature type="region of interest" description="NMPbind" evidence="10">
    <location>
        <begin position="41"/>
        <end position="64"/>
    </location>
</feature>
<keyword evidence="7 10" id="KW-0418">Kinase</keyword>
<keyword evidence="9 10" id="KW-0539">Nucleus</keyword>
<dbReference type="HAMAP" id="MF_00039">
    <property type="entry name" value="Adenylate_kinase_AK6"/>
    <property type="match status" value="1"/>
</dbReference>
<keyword evidence="8 10" id="KW-0067">ATP-binding</keyword>